<evidence type="ECO:0000256" key="7">
    <source>
        <dbReference type="ARBA" id="ARBA00022695"/>
    </source>
</evidence>
<comment type="caution">
    <text evidence="11">The sequence shown here is derived from an EMBL/GenBank/DDBJ whole genome shotgun (WGS) entry which is preliminary data.</text>
</comment>
<dbReference type="InterPro" id="IPR050999">
    <property type="entry name" value="ADP-ribosyltransferase_ARG"/>
</dbReference>
<evidence type="ECO:0000256" key="8">
    <source>
        <dbReference type="ARBA" id="ARBA00023026"/>
    </source>
</evidence>
<evidence type="ECO:0000256" key="6">
    <source>
        <dbReference type="ARBA" id="ARBA00022679"/>
    </source>
</evidence>
<dbReference type="GO" id="GO:0003950">
    <property type="term" value="F:NAD+ poly-ADP-ribosyltransferase activity"/>
    <property type="evidence" value="ECO:0007669"/>
    <property type="project" value="TreeGrafter"/>
</dbReference>
<accession>A0A815EQC7</accession>
<dbReference type="PANTHER" id="PTHR10339">
    <property type="entry name" value="ADP-RIBOSYLTRANSFERASE"/>
    <property type="match status" value="1"/>
</dbReference>
<comment type="catalytic activity">
    <reaction evidence="9 10">
        <text>L-arginyl-[protein] + NAD(+) = N(omega)-(ADP-D-ribosyl)-L-arginyl-[protein] + nicotinamide + H(+)</text>
        <dbReference type="Rhea" id="RHEA:19149"/>
        <dbReference type="Rhea" id="RHEA-COMP:10532"/>
        <dbReference type="Rhea" id="RHEA-COMP:15087"/>
        <dbReference type="ChEBI" id="CHEBI:15378"/>
        <dbReference type="ChEBI" id="CHEBI:17154"/>
        <dbReference type="ChEBI" id="CHEBI:29965"/>
        <dbReference type="ChEBI" id="CHEBI:57540"/>
        <dbReference type="ChEBI" id="CHEBI:142554"/>
        <dbReference type="EC" id="2.4.2.31"/>
    </reaction>
</comment>
<evidence type="ECO:0000313" key="12">
    <source>
        <dbReference type="Proteomes" id="UP000663834"/>
    </source>
</evidence>
<comment type="subcellular location">
    <subcellularLocation>
        <location evidence="1">Secreted</location>
    </subcellularLocation>
</comment>
<dbReference type="InterPro" id="IPR000768">
    <property type="entry name" value="ART"/>
</dbReference>
<dbReference type="GO" id="GO:0016779">
    <property type="term" value="F:nucleotidyltransferase activity"/>
    <property type="evidence" value="ECO:0007669"/>
    <property type="project" value="UniProtKB-KW"/>
</dbReference>
<dbReference type="Pfam" id="PF01129">
    <property type="entry name" value="ART"/>
    <property type="match status" value="1"/>
</dbReference>
<evidence type="ECO:0000256" key="10">
    <source>
        <dbReference type="RuleBase" id="RU361228"/>
    </source>
</evidence>
<dbReference type="AlphaFoldDB" id="A0A815EQC7"/>
<proteinExistence type="inferred from homology"/>
<keyword evidence="8" id="KW-0843">Virulence</keyword>
<dbReference type="EMBL" id="CAJNOW010001427">
    <property type="protein sequence ID" value="CAF1315518.1"/>
    <property type="molecule type" value="Genomic_DNA"/>
</dbReference>
<keyword evidence="3" id="KW-0964">Secreted</keyword>
<dbReference type="PROSITE" id="PS51996">
    <property type="entry name" value="TR_MART"/>
    <property type="match status" value="1"/>
</dbReference>
<name>A0A815EQC7_9BILA</name>
<keyword evidence="10" id="KW-0521">NADP</keyword>
<dbReference type="GO" id="GO:0090729">
    <property type="term" value="F:toxin activity"/>
    <property type="evidence" value="ECO:0007669"/>
    <property type="project" value="UniProtKB-KW"/>
</dbReference>
<dbReference type="Gene3D" id="3.90.176.10">
    <property type="entry name" value="Toxin ADP-ribosyltransferase, Chain A, domain 1"/>
    <property type="match status" value="1"/>
</dbReference>
<dbReference type="GO" id="GO:0005576">
    <property type="term" value="C:extracellular region"/>
    <property type="evidence" value="ECO:0007669"/>
    <property type="project" value="UniProtKB-SubCell"/>
</dbReference>
<evidence type="ECO:0000256" key="4">
    <source>
        <dbReference type="ARBA" id="ARBA00022656"/>
    </source>
</evidence>
<dbReference type="SUPFAM" id="SSF56399">
    <property type="entry name" value="ADP-ribosylation"/>
    <property type="match status" value="1"/>
</dbReference>
<evidence type="ECO:0000256" key="9">
    <source>
        <dbReference type="ARBA" id="ARBA00047597"/>
    </source>
</evidence>
<keyword evidence="5 10" id="KW-0328">Glycosyltransferase</keyword>
<reference evidence="11" key="1">
    <citation type="submission" date="2021-02" db="EMBL/GenBank/DDBJ databases">
        <authorList>
            <person name="Nowell W R."/>
        </authorList>
    </citation>
    <scope>NUCLEOTIDE SEQUENCE</scope>
</reference>
<dbReference type="PANTHER" id="PTHR10339:SF25">
    <property type="entry name" value="SECRETED EXOENZYME S"/>
    <property type="match status" value="1"/>
</dbReference>
<dbReference type="OrthoDB" id="423533at2759"/>
<protein>
    <recommendedName>
        <fullName evidence="10">NAD(P)(+)--arginine ADP-ribosyltransferase</fullName>
        <ecNumber evidence="10">2.4.2.31</ecNumber>
    </recommendedName>
    <alternativeName>
        <fullName evidence="10">Mono(ADP-ribosyl)transferase</fullName>
    </alternativeName>
</protein>
<evidence type="ECO:0000256" key="1">
    <source>
        <dbReference type="ARBA" id="ARBA00004613"/>
    </source>
</evidence>
<evidence type="ECO:0000256" key="3">
    <source>
        <dbReference type="ARBA" id="ARBA00022525"/>
    </source>
</evidence>
<gene>
    <name evidence="11" type="ORF">KQP761_LOCUS5472</name>
</gene>
<evidence type="ECO:0000256" key="5">
    <source>
        <dbReference type="ARBA" id="ARBA00022676"/>
    </source>
</evidence>
<dbReference type="GO" id="GO:0106274">
    <property type="term" value="F:NAD+-protein-arginine ADP-ribosyltransferase activity"/>
    <property type="evidence" value="ECO:0007669"/>
    <property type="project" value="UniProtKB-EC"/>
</dbReference>
<dbReference type="EC" id="2.4.2.31" evidence="10"/>
<keyword evidence="6 10" id="KW-0808">Transferase</keyword>
<keyword evidence="10" id="KW-0520">NAD</keyword>
<organism evidence="11 12">
    <name type="scientific">Rotaria magnacalcarata</name>
    <dbReference type="NCBI Taxonomy" id="392030"/>
    <lineage>
        <taxon>Eukaryota</taxon>
        <taxon>Metazoa</taxon>
        <taxon>Spiralia</taxon>
        <taxon>Gnathifera</taxon>
        <taxon>Rotifera</taxon>
        <taxon>Eurotatoria</taxon>
        <taxon>Bdelloidea</taxon>
        <taxon>Philodinida</taxon>
        <taxon>Philodinidae</taxon>
        <taxon>Rotaria</taxon>
    </lineage>
</organism>
<sequence>MPNPMSPSRPFVGWDDTQNAFLNPVTSHFKIRYQLRNADARRLWVEKAAEGAFLNPVTSHFKIRYQLRNADARRLWVEKAAEGLIVEGKILGKQKKAEWMAEQLLQVKQATGKEVWEVCARLYTMESFLYKKMNEIMHLSGEEKHAHLLQSKLPTFGAFAPLFRGLIQHTNKKMTIYRGSELAYHIIKQYTYLGGDRFFPAFTSTSRSRTKAAAFGNVLFEIQIAEVVDVSQCSAYPDEEEVLLPPHFMFNVQSCTFDDIQGKWIIRLRSCNVRLC</sequence>
<evidence type="ECO:0000256" key="2">
    <source>
        <dbReference type="ARBA" id="ARBA00009558"/>
    </source>
</evidence>
<evidence type="ECO:0000313" key="11">
    <source>
        <dbReference type="EMBL" id="CAF1315518.1"/>
    </source>
</evidence>
<dbReference type="Proteomes" id="UP000663834">
    <property type="component" value="Unassembled WGS sequence"/>
</dbReference>
<keyword evidence="4" id="KW-0800">Toxin</keyword>
<keyword evidence="7" id="KW-0548">Nucleotidyltransferase</keyword>
<comment type="similarity">
    <text evidence="2 10">Belongs to the Arg-specific ADP-ribosyltransferase family.</text>
</comment>